<dbReference type="Pfam" id="PF13761">
    <property type="entry name" value="DUF4166"/>
    <property type="match status" value="1"/>
</dbReference>
<accession>A0A091AXG4</accession>
<dbReference type="InterPro" id="IPR025311">
    <property type="entry name" value="DUF4166"/>
</dbReference>
<dbReference type="EMBL" id="AVCI01000003">
    <property type="protein sequence ID" value="KFN44151.1"/>
    <property type="molecule type" value="Genomic_DNA"/>
</dbReference>
<dbReference type="eggNOG" id="COG1748">
    <property type="taxonomic scope" value="Bacteria"/>
</dbReference>
<keyword evidence="4" id="KW-1185">Reference proteome</keyword>
<gene>
    <name evidence="3" type="ORF">N789_06965</name>
</gene>
<keyword evidence="1" id="KW-0472">Membrane</keyword>
<proteinExistence type="predicted"/>
<dbReference type="OrthoDB" id="9154479at2"/>
<dbReference type="STRING" id="1121015.GCA_000420545_01845"/>
<sequence>MTDFSGHPVVDWLGPQFARLHPLLQTLHREGGVLSGPVVIAFGTGLAGVIGRRLARRLGIPDRAGAHTLRVDISHDPGNLYWDRCFDAGTRMASVFVPFGTWPDGGWRERTGPVELWLGVDIDDGGWTWRLRGARAFGLPLPRWLLPRSQAGKRIVDGRYRFFVSFALPGLGTVLSYGGDLLPLAAASSGDEFFRAQPGDGVGQ</sequence>
<feature type="domain" description="DUF4166" evidence="2">
    <location>
        <begin position="20"/>
        <end position="181"/>
    </location>
</feature>
<evidence type="ECO:0000256" key="1">
    <source>
        <dbReference type="SAM" id="Phobius"/>
    </source>
</evidence>
<dbReference type="Proteomes" id="UP000029385">
    <property type="component" value="Unassembled WGS sequence"/>
</dbReference>
<keyword evidence="1" id="KW-0812">Transmembrane</keyword>
<evidence type="ECO:0000259" key="2">
    <source>
        <dbReference type="Pfam" id="PF13761"/>
    </source>
</evidence>
<dbReference type="AlphaFoldDB" id="A0A091AXG4"/>
<feature type="transmembrane region" description="Helical" evidence="1">
    <location>
        <begin position="32"/>
        <end position="51"/>
    </location>
</feature>
<comment type="caution">
    <text evidence="3">The sequence shown here is derived from an EMBL/GenBank/DDBJ whole genome shotgun (WGS) entry which is preliminary data.</text>
</comment>
<protein>
    <recommendedName>
        <fullName evidence="2">DUF4166 domain-containing protein</fullName>
    </recommendedName>
</protein>
<organism evidence="3 4">
    <name type="scientific">Arenimonas oryziterrae DSM 21050 = YC6267</name>
    <dbReference type="NCBI Taxonomy" id="1121015"/>
    <lineage>
        <taxon>Bacteria</taxon>
        <taxon>Pseudomonadati</taxon>
        <taxon>Pseudomonadota</taxon>
        <taxon>Gammaproteobacteria</taxon>
        <taxon>Lysobacterales</taxon>
        <taxon>Lysobacteraceae</taxon>
        <taxon>Arenimonas</taxon>
    </lineage>
</organism>
<name>A0A091AXG4_9GAMM</name>
<reference evidence="3 4" key="1">
    <citation type="submission" date="2013-09" db="EMBL/GenBank/DDBJ databases">
        <title>Genome sequencing of Arenimonas oryziterrae.</title>
        <authorList>
            <person name="Chen F."/>
            <person name="Wang G."/>
        </authorList>
    </citation>
    <scope>NUCLEOTIDE SEQUENCE [LARGE SCALE GENOMIC DNA]</scope>
    <source>
        <strain evidence="3 4">YC6267</strain>
    </source>
</reference>
<evidence type="ECO:0000313" key="4">
    <source>
        <dbReference type="Proteomes" id="UP000029385"/>
    </source>
</evidence>
<evidence type="ECO:0000313" key="3">
    <source>
        <dbReference type="EMBL" id="KFN44151.1"/>
    </source>
</evidence>
<keyword evidence="1" id="KW-1133">Transmembrane helix</keyword>
<dbReference type="RefSeq" id="WP_022969462.1">
    <property type="nucleotide sequence ID" value="NZ_ATVD01000003.1"/>
</dbReference>